<keyword evidence="3" id="KW-1185">Reference proteome</keyword>
<dbReference type="RefSeq" id="WP_250926841.1">
    <property type="nucleotide sequence ID" value="NZ_JAMQBK010000002.1"/>
</dbReference>
<name>A0ABT0TX61_9BACT</name>
<dbReference type="EMBL" id="JAMQBK010000002">
    <property type="protein sequence ID" value="MCM2369170.1"/>
    <property type="molecule type" value="Genomic_DNA"/>
</dbReference>
<evidence type="ECO:0000313" key="2">
    <source>
        <dbReference type="EMBL" id="MCM2369170.1"/>
    </source>
</evidence>
<feature type="compositionally biased region" description="Basic and acidic residues" evidence="1">
    <location>
        <begin position="67"/>
        <end position="79"/>
    </location>
</feature>
<protein>
    <submittedName>
        <fullName evidence="2">Uncharacterized protein</fullName>
    </submittedName>
</protein>
<dbReference type="Proteomes" id="UP001202961">
    <property type="component" value="Unassembled WGS sequence"/>
</dbReference>
<reference evidence="2 3" key="1">
    <citation type="journal article" date="2022" name="Syst. Appl. Microbiol.">
        <title>Rhodopirellula aestuarii sp. nov., a novel member of the genus Rhodopirellula isolated from brackish sediments collected in the Tagus River estuary, Portugal.</title>
        <authorList>
            <person name="Vitorino I.R."/>
            <person name="Klimek D."/>
            <person name="Calusinska M."/>
            <person name="Lobo-da-Cunha A."/>
            <person name="Vasconcelos V."/>
            <person name="Lage O.M."/>
        </authorList>
    </citation>
    <scope>NUCLEOTIDE SEQUENCE [LARGE SCALE GENOMIC DNA]</scope>
    <source>
        <strain evidence="2 3">ICT_H3.1</strain>
    </source>
</reference>
<evidence type="ECO:0000313" key="3">
    <source>
        <dbReference type="Proteomes" id="UP001202961"/>
    </source>
</evidence>
<evidence type="ECO:0000256" key="1">
    <source>
        <dbReference type="SAM" id="MobiDB-lite"/>
    </source>
</evidence>
<sequence>MGHQVATDSLCEVVGLIAQHRSRFCRFLRSLLSYHDDVDDLLHDVRLQASEFEIGTKGELTNSLPEDTPRKDSEQHYAL</sequence>
<organism evidence="2 3">
    <name type="scientific">Aporhodopirellula aestuarii</name>
    <dbReference type="NCBI Taxonomy" id="2950107"/>
    <lineage>
        <taxon>Bacteria</taxon>
        <taxon>Pseudomonadati</taxon>
        <taxon>Planctomycetota</taxon>
        <taxon>Planctomycetia</taxon>
        <taxon>Pirellulales</taxon>
        <taxon>Pirellulaceae</taxon>
        <taxon>Aporhodopirellula</taxon>
    </lineage>
</organism>
<comment type="caution">
    <text evidence="2">The sequence shown here is derived from an EMBL/GenBank/DDBJ whole genome shotgun (WGS) entry which is preliminary data.</text>
</comment>
<feature type="region of interest" description="Disordered" evidence="1">
    <location>
        <begin position="58"/>
        <end position="79"/>
    </location>
</feature>
<gene>
    <name evidence="2" type="ORF">NB063_00895</name>
</gene>
<proteinExistence type="predicted"/>
<accession>A0ABT0TX61</accession>